<accession>A0A2U2BQ43</accession>
<reference evidence="1 2" key="1">
    <citation type="submission" date="2018-05" db="EMBL/GenBank/DDBJ databases">
        <title>Genome Sequence of an Efficient Indole-Degrading Bacterium, Alcaligenes sp.YBY.</title>
        <authorList>
            <person name="Yang B."/>
        </authorList>
    </citation>
    <scope>NUCLEOTIDE SEQUENCE [LARGE SCALE GENOMIC DNA]</scope>
    <source>
        <strain evidence="1 2">YBY</strain>
    </source>
</reference>
<dbReference type="EMBL" id="QEXO01000001">
    <property type="protein sequence ID" value="PWE16131.1"/>
    <property type="molecule type" value="Genomic_DNA"/>
</dbReference>
<evidence type="ECO:0000313" key="1">
    <source>
        <dbReference type="EMBL" id="PWE16131.1"/>
    </source>
</evidence>
<sequence length="133" mass="14092">MQNKQAINPDNLPKLPGVVSHGIVLNKAGLVYTSGQLSWDENGQLVPGDVFAQFERAYNNIDIVLQTAGTSRSEVISETIYIVGDCTAHTAQLVQALTQARPAGSVPPTSTVVGVQSLFAEGFLVEIQVVATV</sequence>
<dbReference type="InterPro" id="IPR006175">
    <property type="entry name" value="YjgF/YER057c/UK114"/>
</dbReference>
<dbReference type="RefSeq" id="WP_045931336.1">
    <property type="nucleotide sequence ID" value="NZ_CP013119.1"/>
</dbReference>
<reference evidence="1 2" key="2">
    <citation type="submission" date="2018-05" db="EMBL/GenBank/DDBJ databases">
        <authorList>
            <person name="Lanie J.A."/>
            <person name="Ng W.-L."/>
            <person name="Kazmierczak K.M."/>
            <person name="Andrzejewski T.M."/>
            <person name="Davidsen T.M."/>
            <person name="Wayne K.J."/>
            <person name="Tettelin H."/>
            <person name="Glass J.I."/>
            <person name="Rusch D."/>
            <person name="Podicherti R."/>
            <person name="Tsui H.-C.T."/>
            <person name="Winkler M.E."/>
        </authorList>
    </citation>
    <scope>NUCLEOTIDE SEQUENCE [LARGE SCALE GENOMIC DNA]</scope>
    <source>
        <strain evidence="1 2">YBY</strain>
    </source>
</reference>
<proteinExistence type="predicted"/>
<dbReference type="PANTHER" id="PTHR11803:SF39">
    <property type="entry name" value="2-IMINOBUTANOATE_2-IMINOPROPANOATE DEAMINASE"/>
    <property type="match status" value="1"/>
</dbReference>
<dbReference type="SUPFAM" id="SSF55298">
    <property type="entry name" value="YjgF-like"/>
    <property type="match status" value="1"/>
</dbReference>
<dbReference type="Proteomes" id="UP000245216">
    <property type="component" value="Unassembled WGS sequence"/>
</dbReference>
<dbReference type="InterPro" id="IPR035959">
    <property type="entry name" value="RutC-like_sf"/>
</dbReference>
<dbReference type="KEGG" id="afa:UZ73_18760"/>
<dbReference type="Gene3D" id="3.30.1330.40">
    <property type="entry name" value="RutC-like"/>
    <property type="match status" value="1"/>
</dbReference>
<dbReference type="STRING" id="511.UZ73_18760"/>
<name>A0A2U2BQ43_ALCFA</name>
<dbReference type="GeneID" id="29368101"/>
<protein>
    <submittedName>
        <fullName evidence="1">RidA family protein</fullName>
    </submittedName>
</protein>
<dbReference type="AlphaFoldDB" id="A0A2U2BQ43"/>
<gene>
    <name evidence="1" type="ORF">DF183_05250</name>
</gene>
<dbReference type="Pfam" id="PF01042">
    <property type="entry name" value="Ribonuc_L-PSP"/>
    <property type="match status" value="1"/>
</dbReference>
<evidence type="ECO:0000313" key="2">
    <source>
        <dbReference type="Proteomes" id="UP000245216"/>
    </source>
</evidence>
<comment type="caution">
    <text evidence="1">The sequence shown here is derived from an EMBL/GenBank/DDBJ whole genome shotgun (WGS) entry which is preliminary data.</text>
</comment>
<dbReference type="PANTHER" id="PTHR11803">
    <property type="entry name" value="2-IMINOBUTANOATE/2-IMINOPROPANOATE DEAMINASE RIDA"/>
    <property type="match status" value="1"/>
</dbReference>
<organism evidence="1 2">
    <name type="scientific">Alcaligenes faecalis</name>
    <dbReference type="NCBI Taxonomy" id="511"/>
    <lineage>
        <taxon>Bacteria</taxon>
        <taxon>Pseudomonadati</taxon>
        <taxon>Pseudomonadota</taxon>
        <taxon>Betaproteobacteria</taxon>
        <taxon>Burkholderiales</taxon>
        <taxon>Alcaligenaceae</taxon>
        <taxon>Alcaligenes</taxon>
    </lineage>
</organism>
<dbReference type="CDD" id="cd00448">
    <property type="entry name" value="YjgF_YER057c_UK114_family"/>
    <property type="match status" value="1"/>
</dbReference>
<dbReference type="GO" id="GO:0005829">
    <property type="term" value="C:cytosol"/>
    <property type="evidence" value="ECO:0007669"/>
    <property type="project" value="TreeGrafter"/>
</dbReference>
<dbReference type="GO" id="GO:0019239">
    <property type="term" value="F:deaminase activity"/>
    <property type="evidence" value="ECO:0007669"/>
    <property type="project" value="TreeGrafter"/>
</dbReference>